<dbReference type="AlphaFoldDB" id="A0A8X6TAP1"/>
<accession>A0A8X6TAP1</accession>
<reference evidence="1" key="1">
    <citation type="submission" date="2020-08" db="EMBL/GenBank/DDBJ databases">
        <title>Multicomponent nature underlies the extraordinary mechanical properties of spider dragline silk.</title>
        <authorList>
            <person name="Kono N."/>
            <person name="Nakamura H."/>
            <person name="Mori M."/>
            <person name="Yoshida Y."/>
            <person name="Ohtoshi R."/>
            <person name="Malay A.D."/>
            <person name="Moran D.A.P."/>
            <person name="Tomita M."/>
            <person name="Numata K."/>
            <person name="Arakawa K."/>
        </authorList>
    </citation>
    <scope>NUCLEOTIDE SEQUENCE</scope>
</reference>
<gene>
    <name evidence="1" type="ORF">NPIL_403271</name>
</gene>
<dbReference type="Proteomes" id="UP000887013">
    <property type="component" value="Unassembled WGS sequence"/>
</dbReference>
<evidence type="ECO:0000313" key="1">
    <source>
        <dbReference type="EMBL" id="GFS89923.1"/>
    </source>
</evidence>
<organism evidence="1 2">
    <name type="scientific">Nephila pilipes</name>
    <name type="common">Giant wood spider</name>
    <name type="synonym">Nephila maculata</name>
    <dbReference type="NCBI Taxonomy" id="299642"/>
    <lineage>
        <taxon>Eukaryota</taxon>
        <taxon>Metazoa</taxon>
        <taxon>Ecdysozoa</taxon>
        <taxon>Arthropoda</taxon>
        <taxon>Chelicerata</taxon>
        <taxon>Arachnida</taxon>
        <taxon>Araneae</taxon>
        <taxon>Araneomorphae</taxon>
        <taxon>Entelegynae</taxon>
        <taxon>Araneoidea</taxon>
        <taxon>Nephilidae</taxon>
        <taxon>Nephila</taxon>
    </lineage>
</organism>
<evidence type="ECO:0000313" key="2">
    <source>
        <dbReference type="Proteomes" id="UP000887013"/>
    </source>
</evidence>
<sequence>MVETVPPLPCPVFFFYLLHPSLYNRTRNVQSYEENNMCLTTLLPLSSIADLRTSANFDVLCHDNRMSHAPVNYSETGINIRKEIY</sequence>
<name>A0A8X6TAP1_NEPPI</name>
<proteinExistence type="predicted"/>
<protein>
    <submittedName>
        <fullName evidence="1">Uncharacterized protein</fullName>
    </submittedName>
</protein>
<dbReference type="EMBL" id="BMAW01004609">
    <property type="protein sequence ID" value="GFS89923.1"/>
    <property type="molecule type" value="Genomic_DNA"/>
</dbReference>
<comment type="caution">
    <text evidence="1">The sequence shown here is derived from an EMBL/GenBank/DDBJ whole genome shotgun (WGS) entry which is preliminary data.</text>
</comment>
<keyword evidence="2" id="KW-1185">Reference proteome</keyword>